<dbReference type="EMBL" id="AZBU02000008">
    <property type="protein sequence ID" value="TKR68664.1"/>
    <property type="molecule type" value="Genomic_DNA"/>
</dbReference>
<proteinExistence type="predicted"/>
<reference evidence="1 2" key="1">
    <citation type="journal article" date="2015" name="Genome Biol.">
        <title>Comparative genomics of Steinernema reveals deeply conserved gene regulatory networks.</title>
        <authorList>
            <person name="Dillman A.R."/>
            <person name="Macchietto M."/>
            <person name="Porter C.F."/>
            <person name="Rogers A."/>
            <person name="Williams B."/>
            <person name="Antoshechkin I."/>
            <person name="Lee M.M."/>
            <person name="Goodwin Z."/>
            <person name="Lu X."/>
            <person name="Lewis E.E."/>
            <person name="Goodrich-Blair H."/>
            <person name="Stock S.P."/>
            <person name="Adams B.J."/>
            <person name="Sternberg P.W."/>
            <person name="Mortazavi A."/>
        </authorList>
    </citation>
    <scope>NUCLEOTIDE SEQUENCE [LARGE SCALE GENOMIC DNA]</scope>
    <source>
        <strain evidence="1 2">ALL</strain>
    </source>
</reference>
<sequence length="214" mass="24682">MPLCFDLLFSIFNYTGNKTLHAFSTATHEDLATAAALTVKEARLKINVTVHVHRNGSTSLFCEKILGPRNNRAAFFHIQHVKFGQLTEQNRNQIDHITIKGFPINLFVTQRINGTVMDLFAHDNLQCKTLHFVANYGIDLMKNVSRTTYQRSECQENVACSILQRCLKDIKINFIKISNEETIPWRDFEEMQKHIFLDDHGNISIDLVREFKTV</sequence>
<protein>
    <submittedName>
        <fullName evidence="1">Uncharacterized protein</fullName>
    </submittedName>
</protein>
<dbReference type="AlphaFoldDB" id="A0A4U5MHA3"/>
<comment type="caution">
    <text evidence="1">The sequence shown here is derived from an EMBL/GenBank/DDBJ whole genome shotgun (WGS) entry which is preliminary data.</text>
</comment>
<evidence type="ECO:0000313" key="2">
    <source>
        <dbReference type="Proteomes" id="UP000298663"/>
    </source>
</evidence>
<dbReference type="Proteomes" id="UP000298663">
    <property type="component" value="Unassembled WGS sequence"/>
</dbReference>
<evidence type="ECO:0000313" key="1">
    <source>
        <dbReference type="EMBL" id="TKR68664.1"/>
    </source>
</evidence>
<accession>A0A4U5MHA3</accession>
<name>A0A4U5MHA3_STECR</name>
<reference evidence="1 2" key="2">
    <citation type="journal article" date="2019" name="G3 (Bethesda)">
        <title>Hybrid Assembly of the Genome of the Entomopathogenic Nematode Steinernema carpocapsae Identifies the X-Chromosome.</title>
        <authorList>
            <person name="Serra L."/>
            <person name="Macchietto M."/>
            <person name="Macias-Munoz A."/>
            <person name="McGill C.J."/>
            <person name="Rodriguez I.M."/>
            <person name="Rodriguez B."/>
            <person name="Murad R."/>
            <person name="Mortazavi A."/>
        </authorList>
    </citation>
    <scope>NUCLEOTIDE SEQUENCE [LARGE SCALE GENOMIC DNA]</scope>
    <source>
        <strain evidence="1 2">ALL</strain>
    </source>
</reference>
<keyword evidence="2" id="KW-1185">Reference proteome</keyword>
<organism evidence="1 2">
    <name type="scientific">Steinernema carpocapsae</name>
    <name type="common">Entomopathogenic nematode</name>
    <dbReference type="NCBI Taxonomy" id="34508"/>
    <lineage>
        <taxon>Eukaryota</taxon>
        <taxon>Metazoa</taxon>
        <taxon>Ecdysozoa</taxon>
        <taxon>Nematoda</taxon>
        <taxon>Chromadorea</taxon>
        <taxon>Rhabditida</taxon>
        <taxon>Tylenchina</taxon>
        <taxon>Panagrolaimomorpha</taxon>
        <taxon>Strongyloidoidea</taxon>
        <taxon>Steinernematidae</taxon>
        <taxon>Steinernema</taxon>
    </lineage>
</organism>
<gene>
    <name evidence="1" type="ORF">L596_030913</name>
</gene>